<reference evidence="2" key="1">
    <citation type="journal article" date="2019" name="Int. J. Syst. Evol. Microbiol.">
        <title>The Global Catalogue of Microorganisms (GCM) 10K type strain sequencing project: providing services to taxonomists for standard genome sequencing and annotation.</title>
        <authorList>
            <consortium name="The Broad Institute Genomics Platform"/>
            <consortium name="The Broad Institute Genome Sequencing Center for Infectious Disease"/>
            <person name="Wu L."/>
            <person name="Ma J."/>
        </authorList>
    </citation>
    <scope>NUCLEOTIDE SEQUENCE [LARGE SCALE GENOMIC DNA]</scope>
    <source>
        <strain evidence="2">CCUG 54781</strain>
    </source>
</reference>
<sequence>MDLQIILIEKYRSDTYWTYLEFCHATSEVPRPEVYEQIRSCKEIAPLEKVTEWIKSNHLNYLKMKKKRESKKPGFWSRILKLKS</sequence>
<gene>
    <name evidence="1" type="ORF">ACFQO9_11225</name>
</gene>
<proteinExistence type="predicted"/>
<name>A0ABW2LZI3_9FLAO</name>
<dbReference type="Proteomes" id="UP001596550">
    <property type="component" value="Unassembled WGS sequence"/>
</dbReference>
<evidence type="ECO:0000313" key="1">
    <source>
        <dbReference type="EMBL" id="MFC7347289.1"/>
    </source>
</evidence>
<comment type="caution">
    <text evidence="1">The sequence shown here is derived from an EMBL/GenBank/DDBJ whole genome shotgun (WGS) entry which is preliminary data.</text>
</comment>
<dbReference type="RefSeq" id="WP_378178531.1">
    <property type="nucleotide sequence ID" value="NZ_JBHTCR010000004.1"/>
</dbReference>
<keyword evidence="2" id="KW-1185">Reference proteome</keyword>
<evidence type="ECO:0000313" key="2">
    <source>
        <dbReference type="Proteomes" id="UP001596550"/>
    </source>
</evidence>
<organism evidence="1 2">
    <name type="scientific">Chryseobacterium zhengzhouense</name>
    <dbReference type="NCBI Taxonomy" id="1636086"/>
    <lineage>
        <taxon>Bacteria</taxon>
        <taxon>Pseudomonadati</taxon>
        <taxon>Bacteroidota</taxon>
        <taxon>Flavobacteriia</taxon>
        <taxon>Flavobacteriales</taxon>
        <taxon>Weeksellaceae</taxon>
        <taxon>Chryseobacterium group</taxon>
        <taxon>Chryseobacterium</taxon>
    </lineage>
</organism>
<protein>
    <submittedName>
        <fullName evidence="1">Uncharacterized protein</fullName>
    </submittedName>
</protein>
<dbReference type="EMBL" id="JBHTCR010000004">
    <property type="protein sequence ID" value="MFC7347289.1"/>
    <property type="molecule type" value="Genomic_DNA"/>
</dbReference>
<accession>A0ABW2LZI3</accession>